<feature type="transmembrane region" description="Helical" evidence="1">
    <location>
        <begin position="151"/>
        <end position="174"/>
    </location>
</feature>
<dbReference type="PANTHER" id="PTHR33979:SF2">
    <property type="entry name" value="PEPTIDASE M50B-LIKE-DOMAIN-CONTAINING PROTEIN"/>
    <property type="match status" value="1"/>
</dbReference>
<feature type="transmembrane region" description="Helical" evidence="1">
    <location>
        <begin position="194"/>
        <end position="219"/>
    </location>
</feature>
<dbReference type="AlphaFoldDB" id="A0A1H9WFN8"/>
<proteinExistence type="predicted"/>
<feature type="transmembrane region" description="Helical" evidence="1">
    <location>
        <begin position="74"/>
        <end position="94"/>
    </location>
</feature>
<reference evidence="3" key="1">
    <citation type="submission" date="2016-10" db="EMBL/GenBank/DDBJ databases">
        <authorList>
            <person name="Varghese N."/>
            <person name="Submissions S."/>
        </authorList>
    </citation>
    <scope>NUCLEOTIDE SEQUENCE [LARGE SCALE GENOMIC DNA]</scope>
    <source>
        <strain evidence="3">S9</strain>
    </source>
</reference>
<organism evidence="2 3">
    <name type="scientific">Salipaludibacillus aurantiacus</name>
    <dbReference type="NCBI Taxonomy" id="1601833"/>
    <lineage>
        <taxon>Bacteria</taxon>
        <taxon>Bacillati</taxon>
        <taxon>Bacillota</taxon>
        <taxon>Bacilli</taxon>
        <taxon>Bacillales</taxon>
        <taxon>Bacillaceae</taxon>
    </lineage>
</organism>
<keyword evidence="1" id="KW-1133">Transmembrane helix</keyword>
<feature type="transmembrane region" description="Helical" evidence="1">
    <location>
        <begin position="99"/>
        <end position="116"/>
    </location>
</feature>
<dbReference type="InterPro" id="IPR049500">
    <property type="entry name" value="Peptidase_M50B-like"/>
</dbReference>
<sequence length="231" mass="25566">MTDLFDFLIIFFIVAIISYLPVAGPYFKLFNTMIHESGHAFTAVLTGGRVTSVSLFKNTGGLTITRHKGWGGKVLTLLAGYPAASIASVVYIFVLTQHWYDYLAVGLGALLIYSLLFWVRNVLGWLWGLSVCGALYIIYTNQYGNWFEYSITIIGAALLIQAFISCWVIFMLSIKGNGQAGDASALAEATKIPAPFWGFFFLLQGTFFFAFGVFILAGYDAGSIIEFLWLF</sequence>
<keyword evidence="3" id="KW-1185">Reference proteome</keyword>
<dbReference type="EMBL" id="FOGT01000016">
    <property type="protein sequence ID" value="SES32736.1"/>
    <property type="molecule type" value="Genomic_DNA"/>
</dbReference>
<feature type="transmembrane region" description="Helical" evidence="1">
    <location>
        <begin position="122"/>
        <end position="139"/>
    </location>
</feature>
<name>A0A1H9WFN8_9BACI</name>
<evidence type="ECO:0000256" key="1">
    <source>
        <dbReference type="SAM" id="Phobius"/>
    </source>
</evidence>
<keyword evidence="1" id="KW-0812">Transmembrane</keyword>
<protein>
    <submittedName>
        <fullName evidence="2">Peptidase M50B-like</fullName>
    </submittedName>
</protein>
<dbReference type="Proteomes" id="UP000198571">
    <property type="component" value="Unassembled WGS sequence"/>
</dbReference>
<dbReference type="Pfam" id="PF13398">
    <property type="entry name" value="Peptidase_M50B"/>
    <property type="match status" value="1"/>
</dbReference>
<dbReference type="STRING" id="1601833.SAMN05518684_116109"/>
<evidence type="ECO:0000313" key="3">
    <source>
        <dbReference type="Proteomes" id="UP000198571"/>
    </source>
</evidence>
<gene>
    <name evidence="2" type="ORF">SAMN05518684_116109</name>
</gene>
<accession>A0A1H9WFN8</accession>
<feature type="transmembrane region" description="Helical" evidence="1">
    <location>
        <begin position="7"/>
        <end position="27"/>
    </location>
</feature>
<evidence type="ECO:0000313" key="2">
    <source>
        <dbReference type="EMBL" id="SES32736.1"/>
    </source>
</evidence>
<keyword evidence="1" id="KW-0472">Membrane</keyword>
<dbReference type="PANTHER" id="PTHR33979">
    <property type="entry name" value="OS02G0221600 PROTEIN"/>
    <property type="match status" value="1"/>
</dbReference>
<dbReference type="RefSeq" id="WP_177174404.1">
    <property type="nucleotide sequence ID" value="NZ_FOGT01000016.1"/>
</dbReference>